<feature type="compositionally biased region" description="Gly residues" evidence="12">
    <location>
        <begin position="451"/>
        <end position="472"/>
    </location>
</feature>
<evidence type="ECO:0000313" key="15">
    <source>
        <dbReference type="Proteomes" id="UP001235094"/>
    </source>
</evidence>
<evidence type="ECO:0000256" key="4">
    <source>
        <dbReference type="ARBA" id="ARBA00022705"/>
    </source>
</evidence>
<keyword evidence="5" id="KW-0479">Metal-binding</keyword>
<dbReference type="Proteomes" id="UP001235094">
    <property type="component" value="Unassembled WGS sequence"/>
</dbReference>
<dbReference type="InterPro" id="IPR027417">
    <property type="entry name" value="P-loop_NTPase"/>
</dbReference>
<evidence type="ECO:0000256" key="10">
    <source>
        <dbReference type="ARBA" id="ARBA00049244"/>
    </source>
</evidence>
<evidence type="ECO:0000256" key="1">
    <source>
        <dbReference type="ARBA" id="ARBA00006360"/>
    </source>
</evidence>
<evidence type="ECO:0000256" key="7">
    <source>
        <dbReference type="ARBA" id="ARBA00022833"/>
    </source>
</evidence>
<proteinExistence type="inferred from homology"/>
<dbReference type="NCBIfam" id="NF006585">
    <property type="entry name" value="PRK09111.1"/>
    <property type="match status" value="1"/>
</dbReference>
<protein>
    <recommendedName>
        <fullName evidence="11">DNA polymerase III subunit gamma/tau</fullName>
        <ecNumber evidence="11">2.7.7.7</ecNumber>
    </recommendedName>
</protein>
<keyword evidence="3 11" id="KW-0548">Nucleotidyltransferase</keyword>
<dbReference type="InterPro" id="IPR008921">
    <property type="entry name" value="DNA_pol3_clamp-load_cplx_C"/>
</dbReference>
<dbReference type="InterPro" id="IPR003593">
    <property type="entry name" value="AAA+_ATPase"/>
</dbReference>
<evidence type="ECO:0000256" key="2">
    <source>
        <dbReference type="ARBA" id="ARBA00022679"/>
    </source>
</evidence>
<comment type="function">
    <text evidence="11">DNA polymerase III is a complex, multichain enzyme responsible for most of the replicative synthesis in bacteria. This DNA polymerase also exhibits 3' to 5' exonuclease activity.</text>
</comment>
<dbReference type="PANTHER" id="PTHR11669">
    <property type="entry name" value="REPLICATION FACTOR C / DNA POLYMERASE III GAMMA-TAU SUBUNIT"/>
    <property type="match status" value="1"/>
</dbReference>
<dbReference type="GO" id="GO:0003887">
    <property type="term" value="F:DNA-directed DNA polymerase activity"/>
    <property type="evidence" value="ECO:0007669"/>
    <property type="project" value="UniProtKB-EC"/>
</dbReference>
<evidence type="ECO:0000259" key="13">
    <source>
        <dbReference type="SMART" id="SM00382"/>
    </source>
</evidence>
<dbReference type="PANTHER" id="PTHR11669:SF0">
    <property type="entry name" value="PROTEIN STICHEL-LIKE 2"/>
    <property type="match status" value="1"/>
</dbReference>
<dbReference type="EC" id="2.7.7.7" evidence="11"/>
<dbReference type="SUPFAM" id="SSF48019">
    <property type="entry name" value="post-AAA+ oligomerization domain-like"/>
    <property type="match status" value="1"/>
</dbReference>
<dbReference type="Gene3D" id="1.20.272.10">
    <property type="match status" value="1"/>
</dbReference>
<evidence type="ECO:0000256" key="8">
    <source>
        <dbReference type="ARBA" id="ARBA00022840"/>
    </source>
</evidence>
<comment type="similarity">
    <text evidence="1 11">Belongs to the DnaX/STICHEL family.</text>
</comment>
<sequence length="677" mass="71489">MSADTPDMSDLTHPGDDGPGFDLGPAPTVPAMAPATAAPYRVLARKYRPQTFADLIGQEAMVRTLKNAFTSGRIAQAYILTGVRGVGKTTTARILARALNYEPMDGPANAGLASGGAPTLDMPVLGRHCRDIIESRHVDVQEMDAASNTGISDIREIIEAARYKPVLARYKVFIIDEVHMLSTAAFNGLLKTLEEPPEHVKFIFATTEIRKVPVTVLSRTQRFDLRRVDAGTLARHLRGICEAEGVGIDQEALSLVARAAEGSVRDALSLLDQAIAHSGAQSAGGQATGHIVHGEQVRSLLGLADRGRVIDLFEALMRGDIGQALTELREQYDSGADPAVLITDLAEFTHLVTKLKILPETADDPALVEAERTRGRGFAETLSMRVLARAWQMLTKGLAEVQQAAKPMQAAEMVLVRLAYASDLPTPDEALKRLRDGAAEEPAGRPAPAPSGGGSGGGAGAGSGSGGSGSGGSAMAAMAPRSFSAPVANTAPVVAPSHLSLAARGTPRPASAPQPATQEKPTVSVGNLTELVALAVTKRDLKLKFALENHVRPVAFEDGKLELALAPGGSSSLLQELQTKLSDWTGKRWLVALSREEGEATLAEQTRSARESLLTDVRADPLVAAVLGRFPGASIVDVRTQTTDEGPPPGSLDDYEMMAARDAQNPGEDSSDDDFEF</sequence>
<name>A0ABU0LTG2_9HYPH</name>
<keyword evidence="8 11" id="KW-0067">ATP-binding</keyword>
<dbReference type="InterPro" id="IPR045085">
    <property type="entry name" value="HLD_clamp_pol_III_gamma_tau"/>
</dbReference>
<evidence type="ECO:0000313" key="14">
    <source>
        <dbReference type="EMBL" id="MDQ0511964.1"/>
    </source>
</evidence>
<accession>A0ABU0LTG2</accession>
<feature type="region of interest" description="Disordered" evidence="12">
    <location>
        <begin position="1"/>
        <end position="28"/>
    </location>
</feature>
<feature type="region of interest" description="Disordered" evidence="12">
    <location>
        <begin position="439"/>
        <end position="476"/>
    </location>
</feature>
<keyword evidence="4 11" id="KW-0235">DNA replication</keyword>
<feature type="region of interest" description="Disordered" evidence="12">
    <location>
        <begin position="503"/>
        <end position="522"/>
    </location>
</feature>
<dbReference type="Gene3D" id="3.40.50.300">
    <property type="entry name" value="P-loop containing nucleotide triphosphate hydrolases"/>
    <property type="match status" value="1"/>
</dbReference>
<evidence type="ECO:0000256" key="5">
    <source>
        <dbReference type="ARBA" id="ARBA00022723"/>
    </source>
</evidence>
<comment type="catalytic activity">
    <reaction evidence="10 11">
        <text>DNA(n) + a 2'-deoxyribonucleoside 5'-triphosphate = DNA(n+1) + diphosphate</text>
        <dbReference type="Rhea" id="RHEA:22508"/>
        <dbReference type="Rhea" id="RHEA-COMP:17339"/>
        <dbReference type="Rhea" id="RHEA-COMP:17340"/>
        <dbReference type="ChEBI" id="CHEBI:33019"/>
        <dbReference type="ChEBI" id="CHEBI:61560"/>
        <dbReference type="ChEBI" id="CHEBI:173112"/>
        <dbReference type="EC" id="2.7.7.7"/>
    </reaction>
</comment>
<keyword evidence="9 11" id="KW-0239">DNA-directed DNA polymerase</keyword>
<keyword evidence="6 11" id="KW-0547">Nucleotide-binding</keyword>
<keyword evidence="2 11" id="KW-0808">Transferase</keyword>
<dbReference type="CDD" id="cd18137">
    <property type="entry name" value="HLD_clamp_pol_III_gamma_tau"/>
    <property type="match status" value="1"/>
</dbReference>
<evidence type="ECO:0000256" key="9">
    <source>
        <dbReference type="ARBA" id="ARBA00022932"/>
    </source>
</evidence>
<dbReference type="Pfam" id="PF22608">
    <property type="entry name" value="DNAX_ATPase_lid"/>
    <property type="match status" value="1"/>
</dbReference>
<comment type="subunit">
    <text evidence="11">DNA polymerase III contains a core (composed of alpha, epsilon and theta chains) that associates with a tau subunit. This core dimerizes to form the POLIII' complex. PolIII' associates with the gamma complex (composed of gamma, delta, delta', psi and chi chains) and with the beta chain to form the complete DNA polymerase III complex.</text>
</comment>
<dbReference type="SMART" id="SM00382">
    <property type="entry name" value="AAA"/>
    <property type="match status" value="1"/>
</dbReference>
<dbReference type="SUPFAM" id="SSF52540">
    <property type="entry name" value="P-loop containing nucleoside triphosphate hydrolases"/>
    <property type="match status" value="1"/>
</dbReference>
<dbReference type="EMBL" id="JAUSVR010000009">
    <property type="protein sequence ID" value="MDQ0511964.1"/>
    <property type="molecule type" value="Genomic_DNA"/>
</dbReference>
<keyword evidence="15" id="KW-1185">Reference proteome</keyword>
<dbReference type="Gene3D" id="1.10.8.60">
    <property type="match status" value="1"/>
</dbReference>
<feature type="domain" description="AAA+ ATPase" evidence="13">
    <location>
        <begin position="74"/>
        <end position="229"/>
    </location>
</feature>
<feature type="region of interest" description="Disordered" evidence="12">
    <location>
        <begin position="638"/>
        <end position="677"/>
    </location>
</feature>
<dbReference type="RefSeq" id="WP_306890653.1">
    <property type="nucleotide sequence ID" value="NZ_JAUSVR010000009.1"/>
</dbReference>
<evidence type="ECO:0000256" key="6">
    <source>
        <dbReference type="ARBA" id="ARBA00022741"/>
    </source>
</evidence>
<gene>
    <name evidence="11" type="primary">dnaX</name>
    <name evidence="14" type="ORF">QOZ99_002864</name>
</gene>
<dbReference type="NCBIfam" id="TIGR02397">
    <property type="entry name" value="dnaX_nterm"/>
    <property type="match status" value="1"/>
</dbReference>
<dbReference type="InterPro" id="IPR022107">
    <property type="entry name" value="DNA_pol_III_gamma/tau_C"/>
</dbReference>
<dbReference type="InterPro" id="IPR012763">
    <property type="entry name" value="DNA_pol_III_sug/sutau_N"/>
</dbReference>
<keyword evidence="7" id="KW-0862">Zinc</keyword>
<evidence type="ECO:0000256" key="3">
    <source>
        <dbReference type="ARBA" id="ARBA00022695"/>
    </source>
</evidence>
<dbReference type="Pfam" id="PF12362">
    <property type="entry name" value="DUF3646"/>
    <property type="match status" value="1"/>
</dbReference>
<dbReference type="InterPro" id="IPR050238">
    <property type="entry name" value="DNA_Rep/Repair_Clamp_Loader"/>
</dbReference>
<dbReference type="Pfam" id="PF13177">
    <property type="entry name" value="DNA_pol3_delta2"/>
    <property type="match status" value="1"/>
</dbReference>
<dbReference type="CDD" id="cd00009">
    <property type="entry name" value="AAA"/>
    <property type="match status" value="1"/>
</dbReference>
<comment type="caution">
    <text evidence="14">The sequence shown here is derived from an EMBL/GenBank/DDBJ whole genome shotgun (WGS) entry which is preliminary data.</text>
</comment>
<reference evidence="14 15" key="1">
    <citation type="submission" date="2023-07" db="EMBL/GenBank/DDBJ databases">
        <title>Genomic Encyclopedia of Type Strains, Phase IV (KMG-IV): sequencing the most valuable type-strain genomes for metagenomic binning, comparative biology and taxonomic classification.</title>
        <authorList>
            <person name="Goeker M."/>
        </authorList>
    </citation>
    <scope>NUCLEOTIDE SEQUENCE [LARGE SCALE GENOMIC DNA]</scope>
    <source>
        <strain evidence="14 15">DSM 15561</strain>
    </source>
</reference>
<dbReference type="Pfam" id="PF12169">
    <property type="entry name" value="DNA_pol3_gamma3"/>
    <property type="match status" value="1"/>
</dbReference>
<evidence type="ECO:0000256" key="11">
    <source>
        <dbReference type="RuleBase" id="RU364063"/>
    </source>
</evidence>
<dbReference type="InterPro" id="IPR022754">
    <property type="entry name" value="DNA_pol_III_gamma-3"/>
</dbReference>
<organism evidence="14 15">
    <name type="scientific">Ancylobacter amanitiformis</name>
    <dbReference type="NCBI Taxonomy" id="217069"/>
    <lineage>
        <taxon>Bacteria</taxon>
        <taxon>Pseudomonadati</taxon>
        <taxon>Pseudomonadota</taxon>
        <taxon>Alphaproteobacteria</taxon>
        <taxon>Hyphomicrobiales</taxon>
        <taxon>Xanthobacteraceae</taxon>
        <taxon>Ancylobacter</taxon>
    </lineage>
</organism>
<evidence type="ECO:0000256" key="12">
    <source>
        <dbReference type="SAM" id="MobiDB-lite"/>
    </source>
</evidence>